<dbReference type="Pfam" id="PF08241">
    <property type="entry name" value="Methyltransf_11"/>
    <property type="match status" value="1"/>
</dbReference>
<dbReference type="STRING" id="1802500.A2801_01500"/>
<organism evidence="2 3">
    <name type="scientific">Candidatus Woesebacteria bacterium RIFCSPHIGHO2_01_FULL_41_10</name>
    <dbReference type="NCBI Taxonomy" id="1802500"/>
    <lineage>
        <taxon>Bacteria</taxon>
        <taxon>Candidatus Woeseibacteriota</taxon>
    </lineage>
</organism>
<evidence type="ECO:0000313" key="3">
    <source>
        <dbReference type="Proteomes" id="UP000177263"/>
    </source>
</evidence>
<dbReference type="InterPro" id="IPR029063">
    <property type="entry name" value="SAM-dependent_MTases_sf"/>
</dbReference>
<sequence length="315" mass="35880">MSDQEQQANFENNVSSDIPKDTQWYFLPIDQRNSIVHQLREQPDRLVELSREIGLNTGTTTGFGRSYDILEASLPFVRASKEGNELKVLDIGPGMGMPSIVEMCHHIETPITDKRVDRQFSSEPFEIVAALHASGFEQAQLTAFDIDPLVLAIIDTQDTLAIERYDSNMENYYRRFIENVDPNAEPILNTEIHTINEKNTKYPEEHYKEAHLVKFPQKIKDAVVTKQADISEQPSDQNKYDLVYYMAVSIYLEDKENALTNVVESIRPGGILITSEVDEASKYGLEELTRIPWKKAKVCYRKAERNSVSASNTNS</sequence>
<comment type="caution">
    <text evidence="2">The sequence shown here is derived from an EMBL/GenBank/DDBJ whole genome shotgun (WGS) entry which is preliminary data.</text>
</comment>
<dbReference type="InterPro" id="IPR013216">
    <property type="entry name" value="Methyltransf_11"/>
</dbReference>
<evidence type="ECO:0000259" key="1">
    <source>
        <dbReference type="Pfam" id="PF08241"/>
    </source>
</evidence>
<dbReference type="EMBL" id="MGGM01000014">
    <property type="protein sequence ID" value="OGM29350.1"/>
    <property type="molecule type" value="Genomic_DNA"/>
</dbReference>
<dbReference type="Gene3D" id="3.40.50.150">
    <property type="entry name" value="Vaccinia Virus protein VP39"/>
    <property type="match status" value="1"/>
</dbReference>
<feature type="domain" description="Methyltransferase type 11" evidence="1">
    <location>
        <begin position="212"/>
        <end position="273"/>
    </location>
</feature>
<name>A0A1F7YQA6_9BACT</name>
<accession>A0A1F7YQA6</accession>
<dbReference type="AlphaFoldDB" id="A0A1F7YQA6"/>
<dbReference type="GO" id="GO:0008757">
    <property type="term" value="F:S-adenosylmethionine-dependent methyltransferase activity"/>
    <property type="evidence" value="ECO:0007669"/>
    <property type="project" value="InterPro"/>
</dbReference>
<dbReference type="Proteomes" id="UP000177263">
    <property type="component" value="Unassembled WGS sequence"/>
</dbReference>
<reference evidence="2 3" key="1">
    <citation type="journal article" date="2016" name="Nat. Commun.">
        <title>Thousands of microbial genomes shed light on interconnected biogeochemical processes in an aquifer system.</title>
        <authorList>
            <person name="Anantharaman K."/>
            <person name="Brown C.T."/>
            <person name="Hug L.A."/>
            <person name="Sharon I."/>
            <person name="Castelle C.J."/>
            <person name="Probst A.J."/>
            <person name="Thomas B.C."/>
            <person name="Singh A."/>
            <person name="Wilkins M.J."/>
            <person name="Karaoz U."/>
            <person name="Brodie E.L."/>
            <person name="Williams K.H."/>
            <person name="Hubbard S.S."/>
            <person name="Banfield J.F."/>
        </authorList>
    </citation>
    <scope>NUCLEOTIDE SEQUENCE [LARGE SCALE GENOMIC DNA]</scope>
</reference>
<proteinExistence type="predicted"/>
<gene>
    <name evidence="2" type="ORF">A2801_01500</name>
</gene>
<evidence type="ECO:0000313" key="2">
    <source>
        <dbReference type="EMBL" id="OGM29350.1"/>
    </source>
</evidence>
<dbReference type="SUPFAM" id="SSF53335">
    <property type="entry name" value="S-adenosyl-L-methionine-dependent methyltransferases"/>
    <property type="match status" value="1"/>
</dbReference>
<protein>
    <recommendedName>
        <fullName evidence="1">Methyltransferase type 11 domain-containing protein</fullName>
    </recommendedName>
</protein>